<organism evidence="2 3">
    <name type="scientific">Trichinella britovi</name>
    <name type="common">Parasitic roundworm</name>
    <dbReference type="NCBI Taxonomy" id="45882"/>
    <lineage>
        <taxon>Eukaryota</taxon>
        <taxon>Metazoa</taxon>
        <taxon>Ecdysozoa</taxon>
        <taxon>Nematoda</taxon>
        <taxon>Enoplea</taxon>
        <taxon>Dorylaimia</taxon>
        <taxon>Trichinellida</taxon>
        <taxon>Trichinellidae</taxon>
        <taxon>Trichinella</taxon>
    </lineage>
</organism>
<reference evidence="2 3" key="1">
    <citation type="submission" date="2015-01" db="EMBL/GenBank/DDBJ databases">
        <title>Evolution of Trichinella species and genotypes.</title>
        <authorList>
            <person name="Korhonen P.K."/>
            <person name="Edoardo P."/>
            <person name="Giuseppe L.R."/>
            <person name="Gasser R.B."/>
        </authorList>
    </citation>
    <scope>NUCLEOTIDE SEQUENCE [LARGE SCALE GENOMIC DNA]</scope>
    <source>
        <strain evidence="2">ISS120</strain>
    </source>
</reference>
<dbReference type="Pfam" id="PF17921">
    <property type="entry name" value="Integrase_H2C2"/>
    <property type="match status" value="1"/>
</dbReference>
<evidence type="ECO:0000313" key="3">
    <source>
        <dbReference type="Proteomes" id="UP000054653"/>
    </source>
</evidence>
<dbReference type="Gene3D" id="3.30.420.10">
    <property type="entry name" value="Ribonuclease H-like superfamily/Ribonuclease H"/>
    <property type="match status" value="1"/>
</dbReference>
<name>A0A0V1CQZ1_TRIBR</name>
<dbReference type="GO" id="GO:0003676">
    <property type="term" value="F:nucleic acid binding"/>
    <property type="evidence" value="ECO:0007669"/>
    <property type="project" value="InterPro"/>
</dbReference>
<feature type="domain" description="Integrase zinc-binding" evidence="1">
    <location>
        <begin position="105"/>
        <end position="155"/>
    </location>
</feature>
<evidence type="ECO:0000259" key="1">
    <source>
        <dbReference type="Pfam" id="PF17921"/>
    </source>
</evidence>
<dbReference type="PANTHER" id="PTHR47331:SF2">
    <property type="match status" value="1"/>
</dbReference>
<dbReference type="STRING" id="45882.A0A0V1CQZ1"/>
<gene>
    <name evidence="2" type="ORF">T03_15474</name>
</gene>
<dbReference type="PANTHER" id="PTHR47331">
    <property type="entry name" value="PHD-TYPE DOMAIN-CONTAINING PROTEIN"/>
    <property type="match status" value="1"/>
</dbReference>
<evidence type="ECO:0000313" key="2">
    <source>
        <dbReference type="EMBL" id="KRY51590.1"/>
    </source>
</evidence>
<comment type="caution">
    <text evidence="2">The sequence shown here is derived from an EMBL/GenBank/DDBJ whole genome shotgun (WGS) entry which is preliminary data.</text>
</comment>
<keyword evidence="3" id="KW-1185">Reference proteome</keyword>
<proteinExistence type="predicted"/>
<dbReference type="InterPro" id="IPR036397">
    <property type="entry name" value="RNaseH_sf"/>
</dbReference>
<sequence>MERLVRITAYCCRFLTNVRAHAEERKIRTRLSLLELQDAEKRWVRAIQADAFPVSKTASGPIPVRAGDPFAALPPFHYVDTKTVKDDTALEPPSSLLPLNGLVFELIVRLAHESELHTGLNQILAALRRRFWVVRGRQAVKRCIRACIIFQKHDARRFCPLMSDLPPERVTSTFPFNRVGLDFAGPLYVKDEQQPAQKAYICLFTCIVTRAVHLEVVFDMTTVRFLAAFR</sequence>
<dbReference type="InterPro" id="IPR041588">
    <property type="entry name" value="Integrase_H2C2"/>
</dbReference>
<dbReference type="Proteomes" id="UP000054653">
    <property type="component" value="Unassembled WGS sequence"/>
</dbReference>
<accession>A0A0V1CQZ1</accession>
<dbReference type="EMBL" id="JYDI01000122">
    <property type="protein sequence ID" value="KRY51590.1"/>
    <property type="molecule type" value="Genomic_DNA"/>
</dbReference>
<protein>
    <recommendedName>
        <fullName evidence="1">Integrase zinc-binding domain-containing protein</fullName>
    </recommendedName>
</protein>
<dbReference type="AlphaFoldDB" id="A0A0V1CQZ1"/>